<reference evidence="1 2" key="1">
    <citation type="submission" date="2020-04" db="EMBL/GenBank/DDBJ databases">
        <title>Whole-genome sequencing of Vibrio spp. from China reveals different genetic environments of blaCTX-M-14 among diverse lineages.</title>
        <authorList>
            <person name="Zheng Z."/>
            <person name="Ye L."/>
            <person name="Chen S."/>
        </authorList>
    </citation>
    <scope>NUCLEOTIDE SEQUENCE [LARGE SCALE GENOMIC DNA]</scope>
    <source>
        <strain evidence="1 2">Vb0551</strain>
    </source>
</reference>
<feature type="non-terminal residue" evidence="1">
    <location>
        <position position="92"/>
    </location>
</feature>
<comment type="caution">
    <text evidence="1">The sequence shown here is derived from an EMBL/GenBank/DDBJ whole genome shotgun (WGS) entry which is preliminary data.</text>
</comment>
<proteinExistence type="predicted"/>
<protein>
    <submittedName>
        <fullName evidence="1">TonB-dependent receptor</fullName>
    </submittedName>
</protein>
<gene>
    <name evidence="1" type="ORF">HKB16_02165</name>
</gene>
<organism evidence="1 2">
    <name type="scientific">Vibrio parahaemolyticus</name>
    <dbReference type="NCBI Taxonomy" id="670"/>
    <lineage>
        <taxon>Bacteria</taxon>
        <taxon>Pseudomonadati</taxon>
        <taxon>Pseudomonadota</taxon>
        <taxon>Gammaproteobacteria</taxon>
        <taxon>Vibrionales</taxon>
        <taxon>Vibrionaceae</taxon>
        <taxon>Vibrio</taxon>
    </lineage>
</organism>
<name>A0A7Y0SE84_VIBPH</name>
<dbReference type="AlphaFoldDB" id="A0A7Y0SE84"/>
<dbReference type="EMBL" id="JABCLB010000222">
    <property type="protein sequence ID" value="NMU81677.1"/>
    <property type="molecule type" value="Genomic_DNA"/>
</dbReference>
<dbReference type="Proteomes" id="UP000518904">
    <property type="component" value="Unassembled WGS sequence"/>
</dbReference>
<accession>A0A7Y0SE84</accession>
<evidence type="ECO:0000313" key="2">
    <source>
        <dbReference type="Proteomes" id="UP000518904"/>
    </source>
</evidence>
<evidence type="ECO:0000313" key="1">
    <source>
        <dbReference type="EMBL" id="NMU81677.1"/>
    </source>
</evidence>
<keyword evidence="1" id="KW-0675">Receptor</keyword>
<feature type="non-terminal residue" evidence="1">
    <location>
        <position position="1"/>
    </location>
</feature>
<sequence>GYQNGRLDVVAGKNFDDKRILFVGQFAGNEMLKQSDRDDWAGDDGSSRSQLSGYSSYGANFEGANGTLLTPADAGSSCKEVVGDAAIERADG</sequence>